<dbReference type="RefSeq" id="XP_040657424.1">
    <property type="nucleotide sequence ID" value="XM_040802391.1"/>
</dbReference>
<keyword evidence="3" id="KW-1185">Reference proteome</keyword>
<organism evidence="2 3">
    <name type="scientific">Drechmeria coniospora</name>
    <name type="common">Nematophagous fungus</name>
    <name type="synonym">Meria coniospora</name>
    <dbReference type="NCBI Taxonomy" id="98403"/>
    <lineage>
        <taxon>Eukaryota</taxon>
        <taxon>Fungi</taxon>
        <taxon>Dikarya</taxon>
        <taxon>Ascomycota</taxon>
        <taxon>Pezizomycotina</taxon>
        <taxon>Sordariomycetes</taxon>
        <taxon>Hypocreomycetidae</taxon>
        <taxon>Hypocreales</taxon>
        <taxon>Ophiocordycipitaceae</taxon>
        <taxon>Drechmeria</taxon>
    </lineage>
</organism>
<protein>
    <submittedName>
        <fullName evidence="2">Glycosyltransferase family 17</fullName>
    </submittedName>
</protein>
<accession>A0A151GM53</accession>
<dbReference type="Proteomes" id="UP000076580">
    <property type="component" value="Chromosome 02"/>
</dbReference>
<dbReference type="PANTHER" id="PTHR12224:SF0">
    <property type="entry name" value="BETA-1,4-MANNOSYL-GLYCOPROTEIN 4-BETA-N-ACETYLGLUCOSAMINYLTRANSFERASE"/>
    <property type="match status" value="1"/>
</dbReference>
<dbReference type="EMBL" id="LAYC01000002">
    <property type="protein sequence ID" value="KYK58072.1"/>
    <property type="molecule type" value="Genomic_DNA"/>
</dbReference>
<keyword evidence="1" id="KW-1133">Transmembrane helix</keyword>
<keyword evidence="2" id="KW-0808">Transferase</keyword>
<reference evidence="2 3" key="1">
    <citation type="journal article" date="2016" name="Sci. Rep.">
        <title>Insights into Adaptations to a Near-Obligate Nematode Endoparasitic Lifestyle from the Finished Genome of Drechmeria coniospora.</title>
        <authorList>
            <person name="Zhang L."/>
            <person name="Zhou Z."/>
            <person name="Guo Q."/>
            <person name="Fokkens L."/>
            <person name="Miskei M."/>
            <person name="Pocsi I."/>
            <person name="Zhang W."/>
            <person name="Chen M."/>
            <person name="Wang L."/>
            <person name="Sun Y."/>
            <person name="Donzelli B.G."/>
            <person name="Gibson D.M."/>
            <person name="Nelson D.R."/>
            <person name="Luo J.G."/>
            <person name="Rep M."/>
            <person name="Liu H."/>
            <person name="Yang S."/>
            <person name="Wang J."/>
            <person name="Krasnoff S.B."/>
            <person name="Xu Y."/>
            <person name="Molnar I."/>
            <person name="Lin M."/>
        </authorList>
    </citation>
    <scope>NUCLEOTIDE SEQUENCE [LARGE SCALE GENOMIC DNA]</scope>
    <source>
        <strain evidence="2 3">ARSEF 6962</strain>
    </source>
</reference>
<dbReference type="GO" id="GO:0016020">
    <property type="term" value="C:membrane"/>
    <property type="evidence" value="ECO:0007669"/>
    <property type="project" value="InterPro"/>
</dbReference>
<keyword evidence="1" id="KW-0812">Transmembrane</keyword>
<dbReference type="AlphaFoldDB" id="A0A151GM53"/>
<gene>
    <name evidence="2" type="ORF">DCS_05085</name>
</gene>
<evidence type="ECO:0000313" key="2">
    <source>
        <dbReference type="EMBL" id="KYK58072.1"/>
    </source>
</evidence>
<dbReference type="InterPro" id="IPR006813">
    <property type="entry name" value="Glyco_trans_17"/>
</dbReference>
<dbReference type="GO" id="GO:0003830">
    <property type="term" value="F:beta-1,4-mannosylglycoprotein 4-beta-N-acetylglucosaminyltransferase activity"/>
    <property type="evidence" value="ECO:0007669"/>
    <property type="project" value="InterPro"/>
</dbReference>
<dbReference type="PANTHER" id="PTHR12224">
    <property type="entry name" value="BETA-1,4-MANNOSYL-GLYCOPROTEIN BETA-1,4-N-ACETYLGLUCOSAMINYL-TRANSFERASE"/>
    <property type="match status" value="1"/>
</dbReference>
<comment type="caution">
    <text evidence="2">The sequence shown here is derived from an EMBL/GenBank/DDBJ whole genome shotgun (WGS) entry which is preliminary data.</text>
</comment>
<keyword evidence="1" id="KW-0472">Membrane</keyword>
<dbReference type="Pfam" id="PF04724">
    <property type="entry name" value="Glyco_transf_17"/>
    <property type="match status" value="1"/>
</dbReference>
<dbReference type="OrthoDB" id="6474464at2759"/>
<evidence type="ECO:0000313" key="3">
    <source>
        <dbReference type="Proteomes" id="UP000076580"/>
    </source>
</evidence>
<dbReference type="STRING" id="98403.A0A151GM53"/>
<dbReference type="InParanoid" id="A0A151GM53"/>
<dbReference type="GeneID" id="63717728"/>
<evidence type="ECO:0000256" key="1">
    <source>
        <dbReference type="SAM" id="Phobius"/>
    </source>
</evidence>
<name>A0A151GM53_DRECN</name>
<dbReference type="GO" id="GO:0006044">
    <property type="term" value="P:N-acetylglucosamine metabolic process"/>
    <property type="evidence" value="ECO:0007669"/>
    <property type="project" value="TreeGrafter"/>
</dbReference>
<proteinExistence type="predicted"/>
<feature type="transmembrane region" description="Helical" evidence="1">
    <location>
        <begin position="7"/>
        <end position="28"/>
    </location>
</feature>
<sequence>MAPRTPLVIVLAASVAVGWFLSGLLGLLPPLRSSAAVHRISADDLGLALPPLNFSSPPSTDAHRAYYGSSAAAAFCAAHGYAVFEPRSTSGERKIYDLFMVNSELDFLEIRLATLYEHVDYFVIVESPRTFQGRVRNLVIRDNWQRFARWHDKIIYHLLEFPAHFAPVRTWDYEDLQRDATFAQVLPRLEGRQAPVTGDVLVVADVDEIPRPETLLLLRTCAFPRRLTLASRFYYYSFQFLHVGAEWPHPQATFYEGPDSTLRPRDLRGANGDGRWRRARESGTLGNAAWHCSSCFATVDQFLDKMASFSHMWMNEPRYRDRRRIADAVRAGRDVWGRTKDHFRRVDGNSDLPPVLATDEGRRRFGYMLSRDGESAGFTDFP</sequence>